<evidence type="ECO:0000313" key="2">
    <source>
        <dbReference type="EMBL" id="PZR08881.1"/>
    </source>
</evidence>
<dbReference type="EMBL" id="QFQP01000023">
    <property type="protein sequence ID" value="PZR08881.1"/>
    <property type="molecule type" value="Genomic_DNA"/>
</dbReference>
<sequence>MSDDALPLPTFAPDARVCGNCKLWRPHSIEGAKGWVGNCRMQPNRGLFVPSAPICNVFAPRGEVTVTAPEPAKRPRALQSVSPVVRRPPTDPNATVDFEGDTMTRAELMELFLEASGLADVPLAGKWEGGTLRLIPADASLQPKDIPIESLFHKVVMVRDRLRTLEQKINGHPRLTDAEKVEMQQYVTRTYGSLTTFNVLFKEKSDQFVGQKED</sequence>
<name>A0A2W5VF98_9BACT</name>
<evidence type="ECO:0000256" key="1">
    <source>
        <dbReference type="SAM" id="MobiDB-lite"/>
    </source>
</evidence>
<organism evidence="2 3">
    <name type="scientific">Archangium gephyra</name>
    <dbReference type="NCBI Taxonomy" id="48"/>
    <lineage>
        <taxon>Bacteria</taxon>
        <taxon>Pseudomonadati</taxon>
        <taxon>Myxococcota</taxon>
        <taxon>Myxococcia</taxon>
        <taxon>Myxococcales</taxon>
        <taxon>Cystobacterineae</taxon>
        <taxon>Archangiaceae</taxon>
        <taxon>Archangium</taxon>
    </lineage>
</organism>
<feature type="region of interest" description="Disordered" evidence="1">
    <location>
        <begin position="71"/>
        <end position="94"/>
    </location>
</feature>
<reference evidence="2 3" key="1">
    <citation type="submission" date="2017-08" db="EMBL/GenBank/DDBJ databases">
        <title>Infants hospitalized years apart are colonized by the same room-sourced microbial strains.</title>
        <authorList>
            <person name="Brooks B."/>
            <person name="Olm M.R."/>
            <person name="Firek B.A."/>
            <person name="Baker R."/>
            <person name="Thomas B.C."/>
            <person name="Morowitz M.J."/>
            <person name="Banfield J.F."/>
        </authorList>
    </citation>
    <scope>NUCLEOTIDE SEQUENCE [LARGE SCALE GENOMIC DNA]</scope>
    <source>
        <strain evidence="2">S2_003_000_R2_14</strain>
    </source>
</reference>
<accession>A0A2W5VF98</accession>
<comment type="caution">
    <text evidence="2">The sequence shown here is derived from an EMBL/GenBank/DDBJ whole genome shotgun (WGS) entry which is preliminary data.</text>
</comment>
<evidence type="ECO:0000313" key="3">
    <source>
        <dbReference type="Proteomes" id="UP000249061"/>
    </source>
</evidence>
<gene>
    <name evidence="2" type="ORF">DI536_23610</name>
</gene>
<dbReference type="AlphaFoldDB" id="A0A2W5VF98"/>
<proteinExistence type="predicted"/>
<dbReference type="Proteomes" id="UP000249061">
    <property type="component" value="Unassembled WGS sequence"/>
</dbReference>
<protein>
    <submittedName>
        <fullName evidence="2">Uncharacterized protein</fullName>
    </submittedName>
</protein>